<proteinExistence type="predicted"/>
<sequence>MQATLGWRQKQCPLDAYSARLRGSDEDWKLKVDALRDIDSYVQENAATITQENLSCLVVPFRSLFVELRSAVVKEACEVFANIATHTGQKMKILLSNVFATLIDGRGSTNKVNSLAIHSCIERVLKVVMSRHILSTFFYVSKNSKNGQMRDSCVQYLLIVLQNWTKQHLDPHRSQIQDFIINALSDASPISREVARVCYGPYSNIWPEYNEAFLQTLEPSVKKYLVKQAESAEKSQTPTTANSTDINTPVVRESSTRNSIRQLNQGKKRKILTNITNTPDTIKRRKNAILSKLNSLPMRVPLARKAQTIDAENQSKDSASEQASSKATLTVDSNHETLKSVSPTSLQIVQTDQTTNSCTPDLYFNLVCEKKLVEKTLSNLQQKLASKCDELLQAQETIESLKMLGEDQAKDQDSTNMILLQESTIAQLQKQVHYMENALKEKDKTILHLQMQLDASNAIQNCNCAKTSDSTLKEIPSPVSEGNSTVVSAQDEIEALKDDLTRVQKQNEVLETELLSMDESISTIQAALQEEQQQVERLKAENFQLRQVNVNSVQCQCNDTVKAIEMKLMQSLAKELALQNQLSESVAELSQLQMQMDDFVKESNQHQNSENSRLVQELQTLQGKMKQSDLLWEEKLKRIDSQNKLNLQSIQQEKSKQNDASWEEKLRRIESEHKAKEAATQRDIFRLEEEIKFHCIAAQALQSENDNLASSLSVAKAEYENSLAKLNGMAILLRQYEDATNVNQDKFITVELELGQMRADKEHWEKLAQEMSIKVKDLNDSVASLQATIHDANATNSTLSNAVNQLKSELKELTDERDQLSETHRETLEELDQTEDCSRQLKQDVVWHKDRLQELLSEKNDLQNQIQHLTSVHDEQVIALQEEDFQRQFQYENQIKEKNALIKRLEQENCQLQNEIASMREINDDLSLQYETLETRAFVTSSESDDRIRKLKLEQDTLLTEKEALVQNINRLAKECSEWKSSSDAKQMTIQEFEIRVVLLESTIESWCGKEKMWMETKSKLEKSITKALETISSHESTIQSLQQALNSSEVRIAEVNAEQDELRQEKEKLLQDYNTISKAMRDLEIKKTQLQNQLISGLERYRDSKIIKHEVIDPPPKTEIVIPVKEEIAPVVPSIDKSWKLKLSATPSLFPQKQAFKASMQIC</sequence>
<dbReference type="InterPro" id="IPR011989">
    <property type="entry name" value="ARM-like"/>
</dbReference>
<evidence type="ECO:0000313" key="5">
    <source>
        <dbReference type="Proteomes" id="UP000243217"/>
    </source>
</evidence>
<gene>
    <name evidence="4" type="ORF">THRCLA_02436</name>
</gene>
<dbReference type="InterPro" id="IPR016024">
    <property type="entry name" value="ARM-type_fold"/>
</dbReference>
<feature type="coiled-coil region" evidence="1">
    <location>
        <begin position="486"/>
        <end position="548"/>
    </location>
</feature>
<dbReference type="AlphaFoldDB" id="A0A1W0A561"/>
<keyword evidence="5" id="KW-1185">Reference proteome</keyword>
<comment type="caution">
    <text evidence="4">The sequence shown here is derived from an EMBL/GenBank/DDBJ whole genome shotgun (WGS) entry which is preliminary data.</text>
</comment>
<feature type="compositionally biased region" description="Polar residues" evidence="2">
    <location>
        <begin position="320"/>
        <end position="330"/>
    </location>
</feature>
<dbReference type="PANTHER" id="PTHR23159:SF60">
    <property type="entry name" value="SPINDLE ASSEMBLY ABNORMAL PROTEIN 4"/>
    <property type="match status" value="1"/>
</dbReference>
<feature type="region of interest" description="Disordered" evidence="2">
    <location>
        <begin position="230"/>
        <end position="268"/>
    </location>
</feature>
<feature type="compositionally biased region" description="Polar residues" evidence="2">
    <location>
        <begin position="256"/>
        <end position="265"/>
    </location>
</feature>
<evidence type="ECO:0000256" key="2">
    <source>
        <dbReference type="SAM" id="MobiDB-lite"/>
    </source>
</evidence>
<dbReference type="Proteomes" id="UP000243217">
    <property type="component" value="Unassembled WGS sequence"/>
</dbReference>
<feature type="coiled-coil region" evidence="1">
    <location>
        <begin position="768"/>
        <end position="975"/>
    </location>
</feature>
<feature type="compositionally biased region" description="Polar residues" evidence="2">
    <location>
        <begin position="234"/>
        <end position="247"/>
    </location>
</feature>
<dbReference type="OrthoDB" id="46159at2759"/>
<feature type="coiled-coil region" evidence="1">
    <location>
        <begin position="1032"/>
        <end position="1094"/>
    </location>
</feature>
<dbReference type="PANTHER" id="PTHR23159">
    <property type="entry name" value="CENTROSOMAL PROTEIN 2"/>
    <property type="match status" value="1"/>
</dbReference>
<dbReference type="EMBL" id="JNBS01000458">
    <property type="protein sequence ID" value="OQS05423.1"/>
    <property type="molecule type" value="Genomic_DNA"/>
</dbReference>
<dbReference type="InterPro" id="IPR034085">
    <property type="entry name" value="TOG"/>
</dbReference>
<dbReference type="SMART" id="SM01349">
    <property type="entry name" value="TOG"/>
    <property type="match status" value="1"/>
</dbReference>
<keyword evidence="1" id="KW-0175">Coiled coil</keyword>
<protein>
    <recommendedName>
        <fullName evidence="3">TOG domain-containing protein</fullName>
    </recommendedName>
</protein>
<evidence type="ECO:0000256" key="1">
    <source>
        <dbReference type="SAM" id="Coils"/>
    </source>
</evidence>
<evidence type="ECO:0000259" key="3">
    <source>
        <dbReference type="SMART" id="SM01349"/>
    </source>
</evidence>
<evidence type="ECO:0000313" key="4">
    <source>
        <dbReference type="EMBL" id="OQS05423.1"/>
    </source>
</evidence>
<dbReference type="STRING" id="74557.A0A1W0A561"/>
<dbReference type="Pfam" id="PF12348">
    <property type="entry name" value="CLASP_N"/>
    <property type="match status" value="1"/>
</dbReference>
<feature type="region of interest" description="Disordered" evidence="2">
    <location>
        <begin position="309"/>
        <end position="330"/>
    </location>
</feature>
<organism evidence="4 5">
    <name type="scientific">Thraustotheca clavata</name>
    <dbReference type="NCBI Taxonomy" id="74557"/>
    <lineage>
        <taxon>Eukaryota</taxon>
        <taxon>Sar</taxon>
        <taxon>Stramenopiles</taxon>
        <taxon>Oomycota</taxon>
        <taxon>Saprolegniomycetes</taxon>
        <taxon>Saprolegniales</taxon>
        <taxon>Achlyaceae</taxon>
        <taxon>Thraustotheca</taxon>
    </lineage>
</organism>
<feature type="domain" description="TOG" evidence="3">
    <location>
        <begin position="6"/>
        <end position="238"/>
    </location>
</feature>
<accession>A0A1W0A561</accession>
<dbReference type="SUPFAM" id="SSF48371">
    <property type="entry name" value="ARM repeat"/>
    <property type="match status" value="1"/>
</dbReference>
<reference evidence="4 5" key="1">
    <citation type="journal article" date="2014" name="Genome Biol. Evol.">
        <title>The secreted proteins of Achlya hypogyna and Thraustotheca clavata identify the ancestral oomycete secretome and reveal gene acquisitions by horizontal gene transfer.</title>
        <authorList>
            <person name="Misner I."/>
            <person name="Blouin N."/>
            <person name="Leonard G."/>
            <person name="Richards T.A."/>
            <person name="Lane C.E."/>
        </authorList>
    </citation>
    <scope>NUCLEOTIDE SEQUENCE [LARGE SCALE GENOMIC DNA]</scope>
    <source>
        <strain evidence="4 5">ATCC 34112</strain>
    </source>
</reference>
<dbReference type="InterPro" id="IPR024395">
    <property type="entry name" value="CLASP_N_dom"/>
</dbReference>
<name>A0A1W0A561_9STRA</name>
<dbReference type="Gene3D" id="1.25.10.10">
    <property type="entry name" value="Leucine-rich Repeat Variant"/>
    <property type="match status" value="1"/>
</dbReference>